<dbReference type="STRING" id="928856.SAMN04488049_103385"/>
<dbReference type="SUPFAM" id="SSF50475">
    <property type="entry name" value="FMN-binding split barrel"/>
    <property type="match status" value="1"/>
</dbReference>
<dbReference type="SMART" id="SM00903">
    <property type="entry name" value="Flavin_Reduct"/>
    <property type="match status" value="1"/>
</dbReference>
<dbReference type="RefSeq" id="WP_058288538.1">
    <property type="nucleotide sequence ID" value="NZ_CYSD01000012.1"/>
</dbReference>
<dbReference type="GO" id="GO:0010181">
    <property type="term" value="F:FMN binding"/>
    <property type="evidence" value="ECO:0007669"/>
    <property type="project" value="InterPro"/>
</dbReference>
<dbReference type="PANTHER" id="PTHR43812:SF2">
    <property type="entry name" value="FLAVIN REDUCTASE LIKE DOMAIN-CONTAINING PROTEIN"/>
    <property type="match status" value="1"/>
</dbReference>
<gene>
    <name evidence="2" type="ORF">TRM7557_00399</name>
</gene>
<dbReference type="OrthoDB" id="9783347at2"/>
<reference evidence="2 3" key="1">
    <citation type="submission" date="2015-09" db="EMBL/GenBank/DDBJ databases">
        <authorList>
            <consortium name="Swine Surveillance"/>
        </authorList>
    </citation>
    <scope>NUCLEOTIDE SEQUENCE [LARGE SCALE GENOMIC DNA]</scope>
    <source>
        <strain evidence="2 3">CECT 7557</strain>
    </source>
</reference>
<dbReference type="InterPro" id="IPR002563">
    <property type="entry name" value="Flavin_Rdtase-like_dom"/>
</dbReference>
<accession>A0A0P1G127</accession>
<sequence>MFYRPADGHGLPHNPFNAIVAPRPIGWISSRSADDHDNIAPYSFFNAVAYEPPQVMFASTSAKPDQDGTKDTMANIRDTGVFCVNIVEYAMREAMNATAAAWPADVDEFTAAGLEATPCETIPCLRVAKAPAALECKLTQIVELPGNTNLVAFGEVTGVHLRDDCMTDDYFDARAFKPLARMGYLDYAVVEDTFPMPRPPAPQR</sequence>
<dbReference type="InterPro" id="IPR012349">
    <property type="entry name" value="Split_barrel_FMN-bd"/>
</dbReference>
<keyword evidence="3" id="KW-1185">Reference proteome</keyword>
<evidence type="ECO:0000259" key="1">
    <source>
        <dbReference type="SMART" id="SM00903"/>
    </source>
</evidence>
<dbReference type="AlphaFoldDB" id="A0A0P1G127"/>
<dbReference type="Proteomes" id="UP000052022">
    <property type="component" value="Unassembled WGS sequence"/>
</dbReference>
<dbReference type="GO" id="GO:0016646">
    <property type="term" value="F:oxidoreductase activity, acting on the CH-NH group of donors, NAD or NADP as acceptor"/>
    <property type="evidence" value="ECO:0007669"/>
    <property type="project" value="UniProtKB-ARBA"/>
</dbReference>
<dbReference type="PANTHER" id="PTHR43812">
    <property type="entry name" value="BLR2425 PROTEIN"/>
    <property type="match status" value="1"/>
</dbReference>
<dbReference type="Gene3D" id="2.30.110.10">
    <property type="entry name" value="Electron Transport, Fmn-binding Protein, Chain A"/>
    <property type="match status" value="1"/>
</dbReference>
<proteinExistence type="predicted"/>
<evidence type="ECO:0000313" key="3">
    <source>
        <dbReference type="Proteomes" id="UP000052022"/>
    </source>
</evidence>
<feature type="domain" description="Flavin reductase like" evidence="1">
    <location>
        <begin position="18"/>
        <end position="177"/>
    </location>
</feature>
<dbReference type="EMBL" id="CYSD01000012">
    <property type="protein sequence ID" value="CUH75462.1"/>
    <property type="molecule type" value="Genomic_DNA"/>
</dbReference>
<organism evidence="2 3">
    <name type="scientific">Tritonibacter multivorans</name>
    <dbReference type="NCBI Taxonomy" id="928856"/>
    <lineage>
        <taxon>Bacteria</taxon>
        <taxon>Pseudomonadati</taxon>
        <taxon>Pseudomonadota</taxon>
        <taxon>Alphaproteobacteria</taxon>
        <taxon>Rhodobacterales</taxon>
        <taxon>Paracoccaceae</taxon>
        <taxon>Tritonibacter</taxon>
    </lineage>
</organism>
<dbReference type="Pfam" id="PF01613">
    <property type="entry name" value="Flavin_Reduct"/>
    <property type="match status" value="1"/>
</dbReference>
<evidence type="ECO:0000313" key="2">
    <source>
        <dbReference type="EMBL" id="CUH75462.1"/>
    </source>
</evidence>
<protein>
    <submittedName>
        <fullName evidence="2">Flavin reductase like domain protein</fullName>
    </submittedName>
</protein>
<name>A0A0P1G127_9RHOB</name>